<dbReference type="EMBL" id="CP048711">
    <property type="protein sequence ID" value="QIB67068.1"/>
    <property type="molecule type" value="Genomic_DNA"/>
</dbReference>
<feature type="site" description="Interaction with DNA substrate" evidence="8">
    <location>
        <position position="246"/>
    </location>
</feature>
<dbReference type="SUPFAM" id="SSF56219">
    <property type="entry name" value="DNase I-like"/>
    <property type="match status" value="1"/>
</dbReference>
<evidence type="ECO:0000256" key="7">
    <source>
        <dbReference type="PIRSR" id="PIRSR604808-2"/>
    </source>
</evidence>
<sequence>MRMISWNVNGIRAAIKKDFRKSFEQMEPDIICLQETKAQDDQVLEALAEIENYDLYSNSAVKKGYAGTAIFTRIKPLSVQCDMGHEEHDQEGRVIAAWFEQFILVTVYTPNSGQQGLKRLDYRQRWDREFLKYIQLLEQEKPVIICGDLNVCHRPIDIARPEANYNKSAGYTQVEIDGLDNLLAAGYIDSFRHLHPDTVKYSWWSMRSGARSRNIGWRIDYFLVSQALQARIEKAEILNEVMGSDHCPVVLELDSAG</sequence>
<dbReference type="GO" id="GO:0003677">
    <property type="term" value="F:DNA binding"/>
    <property type="evidence" value="ECO:0007669"/>
    <property type="project" value="InterPro"/>
</dbReference>
<dbReference type="InterPro" id="IPR004808">
    <property type="entry name" value="AP_endonuc_1"/>
</dbReference>
<gene>
    <name evidence="10" type="primary">xth</name>
    <name evidence="10" type="ORF">G3T16_18385</name>
</gene>
<dbReference type="AlphaFoldDB" id="A0A6C0U566"/>
<feature type="active site" description="Proton donor/acceptor" evidence="6">
    <location>
        <position position="148"/>
    </location>
</feature>
<evidence type="ECO:0000256" key="2">
    <source>
        <dbReference type="ARBA" id="ARBA00007092"/>
    </source>
</evidence>
<feature type="site" description="Transition state stabilizer" evidence="8">
    <location>
        <position position="150"/>
    </location>
</feature>
<feature type="active site" evidence="6">
    <location>
        <position position="108"/>
    </location>
</feature>
<dbReference type="PROSITE" id="PS51435">
    <property type="entry name" value="AP_NUCLEASE_F1_4"/>
    <property type="match status" value="1"/>
</dbReference>
<keyword evidence="3 7" id="KW-0479">Metal-binding</keyword>
<dbReference type="NCBIfam" id="TIGR00633">
    <property type="entry name" value="xth"/>
    <property type="match status" value="1"/>
</dbReference>
<dbReference type="RefSeq" id="WP_163496496.1">
    <property type="nucleotide sequence ID" value="NZ_CP048711.1"/>
</dbReference>
<dbReference type="InterPro" id="IPR020848">
    <property type="entry name" value="AP_endonuclease_F1_CS"/>
</dbReference>
<keyword evidence="5 7" id="KW-0460">Magnesium</keyword>
<dbReference type="InterPro" id="IPR020847">
    <property type="entry name" value="AP_endonuclease_F1_BS"/>
</dbReference>
<evidence type="ECO:0000313" key="11">
    <source>
        <dbReference type="Proteomes" id="UP000477680"/>
    </source>
</evidence>
<dbReference type="PANTHER" id="PTHR22748">
    <property type="entry name" value="AP ENDONUCLEASE"/>
    <property type="match status" value="1"/>
</dbReference>
<evidence type="ECO:0000256" key="1">
    <source>
        <dbReference type="ARBA" id="ARBA00001936"/>
    </source>
</evidence>
<keyword evidence="7" id="KW-0464">Manganese</keyword>
<feature type="binding site" evidence="7">
    <location>
        <position position="7"/>
    </location>
    <ligand>
        <name>Mg(2+)</name>
        <dbReference type="ChEBI" id="CHEBI:18420"/>
        <label>1</label>
    </ligand>
</feature>
<comment type="similarity">
    <text evidence="2">Belongs to the DNA repair enzymes AP/ExoA family.</text>
</comment>
<evidence type="ECO:0000256" key="6">
    <source>
        <dbReference type="PIRSR" id="PIRSR604808-1"/>
    </source>
</evidence>
<feature type="domain" description="Endonuclease/exonuclease/phosphatase" evidence="9">
    <location>
        <begin position="4"/>
        <end position="246"/>
    </location>
</feature>
<dbReference type="EC" id="3.1.11.2" evidence="10"/>
<comment type="cofactor">
    <cofactor evidence="7">
        <name>Mg(2+)</name>
        <dbReference type="ChEBI" id="CHEBI:18420"/>
    </cofactor>
    <cofactor evidence="7">
        <name>Mn(2+)</name>
        <dbReference type="ChEBI" id="CHEBI:29035"/>
    </cofactor>
    <text evidence="7">Probably binds two magnesium or manganese ions per subunit.</text>
</comment>
<dbReference type="PANTHER" id="PTHR22748:SF6">
    <property type="entry name" value="DNA-(APURINIC OR APYRIMIDINIC SITE) ENDONUCLEASE"/>
    <property type="match status" value="1"/>
</dbReference>
<feature type="site" description="Important for catalytic activity" evidence="8">
    <location>
        <position position="220"/>
    </location>
</feature>
<comment type="cofactor">
    <cofactor evidence="1">
        <name>Mn(2+)</name>
        <dbReference type="ChEBI" id="CHEBI:29035"/>
    </cofactor>
</comment>
<name>A0A6C0U566_9GAMM</name>
<dbReference type="PROSITE" id="PS00726">
    <property type="entry name" value="AP_NUCLEASE_F1_1"/>
    <property type="match status" value="1"/>
</dbReference>
<evidence type="ECO:0000313" key="10">
    <source>
        <dbReference type="EMBL" id="QIB67068.1"/>
    </source>
</evidence>
<feature type="binding site" evidence="7">
    <location>
        <position position="150"/>
    </location>
    <ligand>
        <name>Mg(2+)</name>
        <dbReference type="ChEBI" id="CHEBI:18420"/>
        <label>1</label>
    </ligand>
</feature>
<dbReference type="Pfam" id="PF03372">
    <property type="entry name" value="Exo_endo_phos"/>
    <property type="match status" value="1"/>
</dbReference>
<feature type="binding site" evidence="7">
    <location>
        <position position="35"/>
    </location>
    <ligand>
        <name>Mg(2+)</name>
        <dbReference type="ChEBI" id="CHEBI:18420"/>
        <label>1</label>
    </ligand>
</feature>
<protein>
    <submittedName>
        <fullName evidence="10">Exodeoxyribonuclease III</fullName>
        <ecNumber evidence="10">3.1.11.2</ecNumber>
    </submittedName>
</protein>
<dbReference type="PROSITE" id="PS00728">
    <property type="entry name" value="AP_NUCLEASE_F1_3"/>
    <property type="match status" value="1"/>
</dbReference>
<feature type="active site" description="Proton acceptor" evidence="6">
    <location>
        <position position="246"/>
    </location>
</feature>
<evidence type="ECO:0000256" key="8">
    <source>
        <dbReference type="PIRSR" id="PIRSR604808-3"/>
    </source>
</evidence>
<dbReference type="GO" id="GO:0006284">
    <property type="term" value="P:base-excision repair"/>
    <property type="evidence" value="ECO:0007669"/>
    <property type="project" value="TreeGrafter"/>
</dbReference>
<dbReference type="CDD" id="cd09087">
    <property type="entry name" value="Ape1-like_AP-endo"/>
    <property type="match status" value="1"/>
</dbReference>
<proteinExistence type="inferred from homology"/>
<evidence type="ECO:0000256" key="5">
    <source>
        <dbReference type="ARBA" id="ARBA00022842"/>
    </source>
</evidence>
<accession>A0A6C0U566</accession>
<dbReference type="GO" id="GO:0046872">
    <property type="term" value="F:metal ion binding"/>
    <property type="evidence" value="ECO:0007669"/>
    <property type="project" value="UniProtKB-KW"/>
</dbReference>
<dbReference type="Proteomes" id="UP000477680">
    <property type="component" value="Chromosome"/>
</dbReference>
<dbReference type="GO" id="GO:0003906">
    <property type="term" value="F:DNA-(apurinic or apyrimidinic site) endonuclease activity"/>
    <property type="evidence" value="ECO:0007669"/>
    <property type="project" value="TreeGrafter"/>
</dbReference>
<dbReference type="NCBIfam" id="TIGR00195">
    <property type="entry name" value="exoDNase_III"/>
    <property type="match status" value="1"/>
</dbReference>
<feature type="binding site" evidence="7">
    <location>
        <position position="246"/>
    </location>
    <ligand>
        <name>Mg(2+)</name>
        <dbReference type="ChEBI" id="CHEBI:18420"/>
        <label>1</label>
    </ligand>
</feature>
<dbReference type="Gene3D" id="3.60.10.10">
    <property type="entry name" value="Endonuclease/exonuclease/phosphatase"/>
    <property type="match status" value="1"/>
</dbReference>
<dbReference type="KEGG" id="kim:G3T16_18385"/>
<organism evidence="10 11">
    <name type="scientific">Kineobactrum salinum</name>
    <dbReference type="NCBI Taxonomy" id="2708301"/>
    <lineage>
        <taxon>Bacteria</taxon>
        <taxon>Pseudomonadati</taxon>
        <taxon>Pseudomonadota</taxon>
        <taxon>Gammaproteobacteria</taxon>
        <taxon>Cellvibrionales</taxon>
        <taxon>Halieaceae</taxon>
        <taxon>Kineobactrum</taxon>
    </lineage>
</organism>
<keyword evidence="11" id="KW-1185">Reference proteome</keyword>
<dbReference type="GO" id="GO:0008311">
    <property type="term" value="F:double-stranded DNA 3'-5' DNA exonuclease activity"/>
    <property type="evidence" value="ECO:0007669"/>
    <property type="project" value="UniProtKB-EC"/>
</dbReference>
<evidence type="ECO:0000256" key="3">
    <source>
        <dbReference type="ARBA" id="ARBA00022723"/>
    </source>
</evidence>
<dbReference type="GO" id="GO:0008081">
    <property type="term" value="F:phosphoric diester hydrolase activity"/>
    <property type="evidence" value="ECO:0007669"/>
    <property type="project" value="TreeGrafter"/>
</dbReference>
<dbReference type="InterPro" id="IPR005135">
    <property type="entry name" value="Endo/exonuclease/phosphatase"/>
</dbReference>
<dbReference type="PROSITE" id="PS00727">
    <property type="entry name" value="AP_NUCLEASE_F1_2"/>
    <property type="match status" value="1"/>
</dbReference>
<evidence type="ECO:0000256" key="4">
    <source>
        <dbReference type="ARBA" id="ARBA00022801"/>
    </source>
</evidence>
<dbReference type="InterPro" id="IPR036691">
    <property type="entry name" value="Endo/exonu/phosph_ase_sf"/>
</dbReference>
<feature type="binding site" evidence="7">
    <location>
        <position position="245"/>
    </location>
    <ligand>
        <name>Mg(2+)</name>
        <dbReference type="ChEBI" id="CHEBI:18420"/>
        <label>1</label>
    </ligand>
</feature>
<feature type="binding site" evidence="7">
    <location>
        <position position="148"/>
    </location>
    <ligand>
        <name>Mg(2+)</name>
        <dbReference type="ChEBI" id="CHEBI:18420"/>
        <label>1</label>
    </ligand>
</feature>
<reference evidence="10 11" key="1">
    <citation type="submission" date="2020-02" db="EMBL/GenBank/DDBJ databases">
        <title>Genome sequencing for Kineobactrum sp. M2.</title>
        <authorList>
            <person name="Park S.-J."/>
        </authorList>
    </citation>
    <scope>NUCLEOTIDE SEQUENCE [LARGE SCALE GENOMIC DNA]</scope>
    <source>
        <strain evidence="10 11">M2</strain>
    </source>
</reference>
<keyword evidence="4 10" id="KW-0378">Hydrolase</keyword>
<evidence type="ECO:0000259" key="9">
    <source>
        <dbReference type="Pfam" id="PF03372"/>
    </source>
</evidence>